<evidence type="ECO:0000313" key="2">
    <source>
        <dbReference type="Proteomes" id="UP000278351"/>
    </source>
</evidence>
<organism evidence="1 2">
    <name type="scientific">Chitinophaga lutea</name>
    <dbReference type="NCBI Taxonomy" id="2488634"/>
    <lineage>
        <taxon>Bacteria</taxon>
        <taxon>Pseudomonadati</taxon>
        <taxon>Bacteroidota</taxon>
        <taxon>Chitinophagia</taxon>
        <taxon>Chitinophagales</taxon>
        <taxon>Chitinophagaceae</taxon>
        <taxon>Chitinophaga</taxon>
    </lineage>
</organism>
<dbReference type="RefSeq" id="WP_123847660.1">
    <property type="nucleotide sequence ID" value="NZ_RPDH01000002.1"/>
</dbReference>
<dbReference type="AlphaFoldDB" id="A0A3N4PJ11"/>
<protein>
    <submittedName>
        <fullName evidence="1">Uncharacterized protein</fullName>
    </submittedName>
</protein>
<keyword evidence="2" id="KW-1185">Reference proteome</keyword>
<dbReference type="OrthoDB" id="6058061at2"/>
<reference evidence="1 2" key="1">
    <citation type="submission" date="2018-11" db="EMBL/GenBank/DDBJ databases">
        <title>Chitinophaga lutea sp.nov., isolate from arsenic contaminated soil.</title>
        <authorList>
            <person name="Zong Y."/>
        </authorList>
    </citation>
    <scope>NUCLEOTIDE SEQUENCE [LARGE SCALE GENOMIC DNA]</scope>
    <source>
        <strain evidence="1 2">ZY74</strain>
    </source>
</reference>
<proteinExistence type="predicted"/>
<accession>A0A3N4PJ11</accession>
<comment type="caution">
    <text evidence="1">The sequence shown here is derived from an EMBL/GenBank/DDBJ whole genome shotgun (WGS) entry which is preliminary data.</text>
</comment>
<sequence>MAKVQKGILSDATDAALDADVIMTAAIIGHAFQRLNTGKNCRFDLEVQLKPGQPTYLPELDLEPADVQQQIADHHNALAKINKALANGGLPAGKVAQLGITPFYDLAGQKVIIGGTGNMAVQDADRYDPGNWSSDMAKELYNVALGTLKDTNGHPIKVGYQGFGAYTGFVDGRQGGQTGLMSTYRFKVPDAANRWIPSDKSFPNPKLGAQIGNAPDQRAAWGIIGKNSDQPGIQQEGMYFQDQDTARGQSPLTEADIAGYVHGMIQAIYDVEWRKSQPGAKSGGTPYEIAVGSKTSKLASCFTCSIFMEATGHPASSTHLGKGESWCVLHPTATPAVTPQDKARQASNDKWAAYCQQILNKGMACMVTTKANLLNQDHEGSFAALKAYLANRNTPDKAYDFANLILDAVTVSQKEYLRVISTLA</sequence>
<evidence type="ECO:0000313" key="1">
    <source>
        <dbReference type="EMBL" id="RPE08663.1"/>
    </source>
</evidence>
<gene>
    <name evidence="1" type="ORF">EGT74_16625</name>
</gene>
<dbReference type="EMBL" id="RPDH01000002">
    <property type="protein sequence ID" value="RPE08663.1"/>
    <property type="molecule type" value="Genomic_DNA"/>
</dbReference>
<name>A0A3N4PJ11_9BACT</name>
<dbReference type="Proteomes" id="UP000278351">
    <property type="component" value="Unassembled WGS sequence"/>
</dbReference>